<evidence type="ECO:0000313" key="5">
    <source>
        <dbReference type="Proteomes" id="UP001295794"/>
    </source>
</evidence>
<feature type="domain" description="FAD-binding PCMH-type" evidence="3">
    <location>
        <begin position="73"/>
        <end position="251"/>
    </location>
</feature>
<dbReference type="EMBL" id="CAVNYO010000444">
    <property type="protein sequence ID" value="CAK5281288.1"/>
    <property type="molecule type" value="Genomic_DNA"/>
</dbReference>
<dbReference type="AlphaFoldDB" id="A0AAD2Q6E5"/>
<evidence type="ECO:0000313" key="4">
    <source>
        <dbReference type="EMBL" id="CAK5281288.1"/>
    </source>
</evidence>
<dbReference type="Pfam" id="PF08031">
    <property type="entry name" value="BBE"/>
    <property type="match status" value="1"/>
</dbReference>
<protein>
    <recommendedName>
        <fullName evidence="3">FAD-binding PCMH-type domain-containing protein</fullName>
    </recommendedName>
</protein>
<dbReference type="InterPro" id="IPR016169">
    <property type="entry name" value="FAD-bd_PCMH_sub2"/>
</dbReference>
<accession>A0AAD2Q6E5</accession>
<organism evidence="4 5">
    <name type="scientific">Mycena citricolor</name>
    <dbReference type="NCBI Taxonomy" id="2018698"/>
    <lineage>
        <taxon>Eukaryota</taxon>
        <taxon>Fungi</taxon>
        <taxon>Dikarya</taxon>
        <taxon>Basidiomycota</taxon>
        <taxon>Agaricomycotina</taxon>
        <taxon>Agaricomycetes</taxon>
        <taxon>Agaricomycetidae</taxon>
        <taxon>Agaricales</taxon>
        <taxon>Marasmiineae</taxon>
        <taxon>Mycenaceae</taxon>
        <taxon>Mycena</taxon>
    </lineage>
</organism>
<dbReference type="PROSITE" id="PS51387">
    <property type="entry name" value="FAD_PCMH"/>
    <property type="match status" value="1"/>
</dbReference>
<sequence length="548" mass="59165">MLSCADQLSQRDISDCSVLRIHGCKSPPSPAPYYQLTSVQTQNEGCASIDQQCVLDWQNATNPAAFQAPQRCYQGSIAPYYIDVQRAADVKAAFKFSSDYGVPLVIKNTGHDFNGRSSKIGSLGLWSHNLKSMSYSSKFKPHGSSGVTYSAVTIGAGVEGIETYQFADQHGITLPGGACPTVGSAGGYLQLAVQHTWLAVDRVLEFEVVTPNGQHLFANAHQNQDLYFALRGGGGGTFGFVMAATMKALPKTSYGRVGLQWELDYPPDVLVVFDLERGPMVQRRLEWTDTSELFLVITCYVIELVSAYGQDRTSATNVTVAEATAYMAPMAALAKKLGGTFSIGATKSYLDFHNTYIVPDTATELDGLPQTISTRLVPAETFSTNATALLASITAMVQALPVSFIFANAPYGFKQDPALGPTSVTPAWRSSIWHVVGGAGWAYNTPSSLQRGIYANLTGAVDPIRAITPSGGAYQNEADVHEANHEGLSILISASPPPLIASAESFWGRDNYAKLLAIKNKYDPDHLLDCWHCVGWKGVSDSQYRCYV</sequence>
<name>A0AAD2Q6E5_9AGAR</name>
<dbReference type="Pfam" id="PF01565">
    <property type="entry name" value="FAD_binding_4"/>
    <property type="match status" value="1"/>
</dbReference>
<dbReference type="GO" id="GO:0071949">
    <property type="term" value="F:FAD binding"/>
    <property type="evidence" value="ECO:0007669"/>
    <property type="project" value="InterPro"/>
</dbReference>
<dbReference type="SUPFAM" id="SSF56176">
    <property type="entry name" value="FAD-binding/transporter-associated domain-like"/>
    <property type="match status" value="1"/>
</dbReference>
<dbReference type="PANTHER" id="PTHR13878">
    <property type="entry name" value="GULONOLACTONE OXIDASE"/>
    <property type="match status" value="1"/>
</dbReference>
<comment type="similarity">
    <text evidence="1">Belongs to the oxygen-dependent FAD-linked oxidoreductase family.</text>
</comment>
<keyword evidence="2" id="KW-0560">Oxidoreductase</keyword>
<keyword evidence="5" id="KW-1185">Reference proteome</keyword>
<dbReference type="InterPro" id="IPR050432">
    <property type="entry name" value="FAD-linked_Oxidoreductases_BP"/>
</dbReference>
<evidence type="ECO:0000256" key="2">
    <source>
        <dbReference type="ARBA" id="ARBA00023002"/>
    </source>
</evidence>
<reference evidence="4" key="1">
    <citation type="submission" date="2023-11" db="EMBL/GenBank/DDBJ databases">
        <authorList>
            <person name="De Vega J J."/>
            <person name="De Vega J J."/>
        </authorList>
    </citation>
    <scope>NUCLEOTIDE SEQUENCE</scope>
</reference>
<dbReference type="Gene3D" id="3.30.465.10">
    <property type="match status" value="1"/>
</dbReference>
<dbReference type="InterPro" id="IPR006094">
    <property type="entry name" value="Oxid_FAD_bind_N"/>
</dbReference>
<dbReference type="PANTHER" id="PTHR13878:SF91">
    <property type="entry name" value="FAD BINDING DOMAIN PROTEIN (AFU_ORTHOLOGUE AFUA_6G12070)-RELATED"/>
    <property type="match status" value="1"/>
</dbReference>
<dbReference type="Proteomes" id="UP001295794">
    <property type="component" value="Unassembled WGS sequence"/>
</dbReference>
<evidence type="ECO:0000256" key="1">
    <source>
        <dbReference type="ARBA" id="ARBA00005466"/>
    </source>
</evidence>
<gene>
    <name evidence="4" type="ORF">MYCIT1_LOCUS32298</name>
</gene>
<dbReference type="GO" id="GO:0016491">
    <property type="term" value="F:oxidoreductase activity"/>
    <property type="evidence" value="ECO:0007669"/>
    <property type="project" value="UniProtKB-KW"/>
</dbReference>
<evidence type="ECO:0000259" key="3">
    <source>
        <dbReference type="PROSITE" id="PS51387"/>
    </source>
</evidence>
<dbReference type="InterPro" id="IPR012951">
    <property type="entry name" value="BBE"/>
</dbReference>
<comment type="caution">
    <text evidence="4">The sequence shown here is derived from an EMBL/GenBank/DDBJ whole genome shotgun (WGS) entry which is preliminary data.</text>
</comment>
<dbReference type="InterPro" id="IPR016166">
    <property type="entry name" value="FAD-bd_PCMH"/>
</dbReference>
<proteinExistence type="inferred from homology"/>
<dbReference type="InterPro" id="IPR036318">
    <property type="entry name" value="FAD-bd_PCMH-like_sf"/>
</dbReference>